<reference evidence="1" key="1">
    <citation type="submission" date="2018-06" db="EMBL/GenBank/DDBJ databases">
        <authorList>
            <person name="Zhirakovskaya E."/>
        </authorList>
    </citation>
    <scope>NUCLEOTIDE SEQUENCE</scope>
</reference>
<evidence type="ECO:0000313" key="1">
    <source>
        <dbReference type="EMBL" id="VAW01264.1"/>
    </source>
</evidence>
<feature type="non-terminal residue" evidence="1">
    <location>
        <position position="1"/>
    </location>
</feature>
<gene>
    <name evidence="1" type="ORF">MNBD_ACTINO01-540</name>
</gene>
<proteinExistence type="predicted"/>
<sequence>LAKVEGVGRTRAQTIRGYLNEVSDAGVKSDSSS</sequence>
<protein>
    <submittedName>
        <fullName evidence="1">Uncharacterized protein</fullName>
    </submittedName>
</protein>
<dbReference type="AlphaFoldDB" id="A0A3B0SXP2"/>
<name>A0A3B0SXP2_9ZZZZ</name>
<accession>A0A3B0SXP2</accession>
<dbReference type="EMBL" id="UOEI01000296">
    <property type="protein sequence ID" value="VAW01264.1"/>
    <property type="molecule type" value="Genomic_DNA"/>
</dbReference>
<organism evidence="1">
    <name type="scientific">hydrothermal vent metagenome</name>
    <dbReference type="NCBI Taxonomy" id="652676"/>
    <lineage>
        <taxon>unclassified sequences</taxon>
        <taxon>metagenomes</taxon>
        <taxon>ecological metagenomes</taxon>
    </lineage>
</organism>